<keyword evidence="1" id="KW-0175">Coiled coil</keyword>
<dbReference type="EMBL" id="JAFJYH010000536">
    <property type="protein sequence ID" value="KAG4411016.1"/>
    <property type="molecule type" value="Genomic_DNA"/>
</dbReference>
<gene>
    <name evidence="3" type="ORF">IFR04_015848</name>
</gene>
<feature type="region of interest" description="Disordered" evidence="2">
    <location>
        <begin position="447"/>
        <end position="481"/>
    </location>
</feature>
<feature type="compositionally biased region" description="Polar residues" evidence="2">
    <location>
        <begin position="447"/>
        <end position="474"/>
    </location>
</feature>
<feature type="region of interest" description="Disordered" evidence="2">
    <location>
        <begin position="26"/>
        <end position="54"/>
    </location>
</feature>
<proteinExistence type="predicted"/>
<feature type="compositionally biased region" description="Acidic residues" evidence="2">
    <location>
        <begin position="695"/>
        <end position="707"/>
    </location>
</feature>
<reference evidence="3" key="1">
    <citation type="submission" date="2021-02" db="EMBL/GenBank/DDBJ databases">
        <title>Genome sequence Cadophora malorum strain M34.</title>
        <authorList>
            <person name="Stefanovic E."/>
            <person name="Vu D."/>
            <person name="Scully C."/>
            <person name="Dijksterhuis J."/>
            <person name="Roader J."/>
            <person name="Houbraken J."/>
        </authorList>
    </citation>
    <scope>NUCLEOTIDE SEQUENCE</scope>
    <source>
        <strain evidence="3">M34</strain>
    </source>
</reference>
<evidence type="ECO:0000313" key="3">
    <source>
        <dbReference type="EMBL" id="KAG4411016.1"/>
    </source>
</evidence>
<feature type="coiled-coil region" evidence="1">
    <location>
        <begin position="253"/>
        <end position="309"/>
    </location>
</feature>
<evidence type="ECO:0000256" key="1">
    <source>
        <dbReference type="SAM" id="Coils"/>
    </source>
</evidence>
<feature type="compositionally biased region" description="Polar residues" evidence="2">
    <location>
        <begin position="26"/>
        <end position="39"/>
    </location>
</feature>
<feature type="compositionally biased region" description="Acidic residues" evidence="2">
    <location>
        <begin position="590"/>
        <end position="602"/>
    </location>
</feature>
<dbReference type="AlphaFoldDB" id="A0A8H7T0Y2"/>
<evidence type="ECO:0000256" key="2">
    <source>
        <dbReference type="SAM" id="MobiDB-lite"/>
    </source>
</evidence>
<sequence>MHSQEAITPSGGYLRSLHRVSAIRSLQSAAPTTQRQSTILDPPTIPMASRTPSPRLCQGSMVLDFSSRMLQAAVESPASPHPLQVARRTPSPQPQLFRRPSSQSQVTIAKNPSTIRRRGSRLSGSQRPCVPGESGLAEKHMPVRRGARRVEKQPQKHRKNQSTLHAHTEKFLHLMAQGVGNTTEQIRPPNSSLAGFVDKGSERGDGDLINASAPSKITLKLKALFRASWAAGSKTEALKLTPQAPDSEEGILLQRAQEDNHGLRLETIRLQEECARVEARCKRDIARMTARQEEELSQYQEDNLQLREAQDKDMVSMGIRAEFFEGGYNEQIKQLEAALVEERIKSSYHLAHHQHYKMMFNMECQARSSAAPSPVSTPAVLTEDSLWGALRDIQDSLYQISSHVETLDIRTQAWQHSESEAPIVATPALTSGPAVRNEVKTSAAEQINAASSAQDTSVNTLEPQQQKDSTNHSPTEGDAPRRADTVLFSSVEADDPSTEPQIADVLSSASTEKNGNKLRLLALRQLLPPICTSTAPSIMSDSAGSCPSTAHTSSTSELLNDVPCTTTELDLETGLTSSYEDSVAHVEDKIDSEDEDESEDETDPTRLLEFSISVSAIPFSPLTFTVEASSSIGYPTEPISPILSSCIRRISVTPTLRRSRAFSFASSVSGNDNDDGEGDKGSHSGAEMQRYDQATGEDEEKDNEEGDEVVKDIEKLLLKAWEWDDNVPSLDLVDLRSV</sequence>
<comment type="caution">
    <text evidence="3">The sequence shown here is derived from an EMBL/GenBank/DDBJ whole genome shotgun (WGS) entry which is preliminary data.</text>
</comment>
<dbReference type="Proteomes" id="UP000664132">
    <property type="component" value="Unassembled WGS sequence"/>
</dbReference>
<protein>
    <submittedName>
        <fullName evidence="3">Uncharacterized protein</fullName>
    </submittedName>
</protein>
<organism evidence="3 4">
    <name type="scientific">Cadophora malorum</name>
    <dbReference type="NCBI Taxonomy" id="108018"/>
    <lineage>
        <taxon>Eukaryota</taxon>
        <taxon>Fungi</taxon>
        <taxon>Dikarya</taxon>
        <taxon>Ascomycota</taxon>
        <taxon>Pezizomycotina</taxon>
        <taxon>Leotiomycetes</taxon>
        <taxon>Helotiales</taxon>
        <taxon>Ploettnerulaceae</taxon>
        <taxon>Cadophora</taxon>
    </lineage>
</organism>
<feature type="region of interest" description="Disordered" evidence="2">
    <location>
        <begin position="666"/>
        <end position="708"/>
    </location>
</feature>
<feature type="region of interest" description="Disordered" evidence="2">
    <location>
        <begin position="575"/>
        <end position="604"/>
    </location>
</feature>
<name>A0A8H7T0Y2_9HELO</name>
<evidence type="ECO:0000313" key="4">
    <source>
        <dbReference type="Proteomes" id="UP000664132"/>
    </source>
</evidence>
<dbReference type="OrthoDB" id="3563235at2759"/>
<keyword evidence="4" id="KW-1185">Reference proteome</keyword>
<feature type="compositionally biased region" description="Polar residues" evidence="2">
    <location>
        <begin position="100"/>
        <end position="114"/>
    </location>
</feature>
<feature type="region of interest" description="Disordered" evidence="2">
    <location>
        <begin position="538"/>
        <end position="557"/>
    </location>
</feature>
<accession>A0A8H7T0Y2</accession>
<feature type="region of interest" description="Disordered" evidence="2">
    <location>
        <begin position="74"/>
        <end position="164"/>
    </location>
</feature>